<dbReference type="EMBL" id="GIFC01015692">
    <property type="protein sequence ID" value="MXU97775.1"/>
    <property type="molecule type" value="Transcribed_RNA"/>
</dbReference>
<protein>
    <recommendedName>
        <fullName evidence="3">Conserved oligomeric Golgi complex subunit 8</fullName>
    </recommendedName>
    <alternativeName>
        <fullName evidence="8">Component of oligomeric Golgi complex 8</fullName>
    </alternativeName>
</protein>
<organism evidence="10">
    <name type="scientific">Ixodes ricinus</name>
    <name type="common">Common tick</name>
    <name type="synonym">Acarus ricinus</name>
    <dbReference type="NCBI Taxonomy" id="34613"/>
    <lineage>
        <taxon>Eukaryota</taxon>
        <taxon>Metazoa</taxon>
        <taxon>Ecdysozoa</taxon>
        <taxon>Arthropoda</taxon>
        <taxon>Chelicerata</taxon>
        <taxon>Arachnida</taxon>
        <taxon>Acari</taxon>
        <taxon>Parasitiformes</taxon>
        <taxon>Ixodida</taxon>
        <taxon>Ixodoidea</taxon>
        <taxon>Ixodidae</taxon>
        <taxon>Ixodinae</taxon>
        <taxon>Ixodes</taxon>
    </lineage>
</organism>
<evidence type="ECO:0000256" key="3">
    <source>
        <dbReference type="ARBA" id="ARBA00020983"/>
    </source>
</evidence>
<comment type="similarity">
    <text evidence="2">Belongs to the COG8 family.</text>
</comment>
<keyword evidence="6" id="KW-0333">Golgi apparatus</keyword>
<keyword evidence="5" id="KW-0653">Protein transport</keyword>
<dbReference type="PANTHER" id="PTHR21311">
    <property type="entry name" value="CONSERVED OLIGOMERIC GOLGI COMPLEX COMPONENT 8"/>
    <property type="match status" value="1"/>
</dbReference>
<keyword evidence="4" id="KW-0813">Transport</keyword>
<feature type="region of interest" description="Disordered" evidence="9">
    <location>
        <begin position="265"/>
        <end position="289"/>
    </location>
</feature>
<dbReference type="GO" id="GO:0017119">
    <property type="term" value="C:Golgi transport complex"/>
    <property type="evidence" value="ECO:0007669"/>
    <property type="project" value="InterPro"/>
</dbReference>
<dbReference type="PANTHER" id="PTHR21311:SF0">
    <property type="entry name" value="CONSERVED OLIGOMERIC GOLGI COMPLEX SUBUNIT 8"/>
    <property type="match status" value="1"/>
</dbReference>
<evidence type="ECO:0000313" key="10">
    <source>
        <dbReference type="EMBL" id="MXU97775.1"/>
    </source>
</evidence>
<evidence type="ECO:0000256" key="7">
    <source>
        <dbReference type="ARBA" id="ARBA00023136"/>
    </source>
</evidence>
<evidence type="ECO:0000256" key="2">
    <source>
        <dbReference type="ARBA" id="ARBA00006419"/>
    </source>
</evidence>
<feature type="region of interest" description="Disordered" evidence="9">
    <location>
        <begin position="173"/>
        <end position="200"/>
    </location>
</feature>
<evidence type="ECO:0000256" key="4">
    <source>
        <dbReference type="ARBA" id="ARBA00022448"/>
    </source>
</evidence>
<sequence length="289" mass="31108">MMESFTLVTLPSLGPAAMLMSTITTEEGIEPPLSLLEFEPLSQYCNGVLSAFNEVRLCSCLAIARQLSSSLETSLQTVVGVICRFQLAEESGLTEKEGETFSRFCAAFAHDLVPFLDRCLGVLFPRAEMAKMLGVTTAQVAKMENMGHLNCDMIIEPMKHLVSDFEEDFSVPASVDTDEADDLSKSSAEGTKMVEESTGQEQKVPGDLEVAAAKEIVNIPKEPTVVEKSTVSEGSTMAEKLMVAEESTVAEGLTALAVPAVTEEPTVAQEPTVAKECKSLQEQEPTSVE</sequence>
<proteinExistence type="inferred from homology"/>
<evidence type="ECO:0000256" key="5">
    <source>
        <dbReference type="ARBA" id="ARBA00022927"/>
    </source>
</evidence>
<reference evidence="10" key="1">
    <citation type="submission" date="2019-12" db="EMBL/GenBank/DDBJ databases">
        <title>An insight into the sialome of adult female Ixodes ricinus ticks feeding for 6 days.</title>
        <authorList>
            <person name="Perner J."/>
            <person name="Ribeiro J.M.C."/>
        </authorList>
    </citation>
    <scope>NUCLEOTIDE SEQUENCE</scope>
    <source>
        <strain evidence="10">Semi-engorged</strain>
        <tissue evidence="10">Salivary glands</tissue>
    </source>
</reference>
<evidence type="ECO:0000256" key="1">
    <source>
        <dbReference type="ARBA" id="ARBA00004395"/>
    </source>
</evidence>
<evidence type="ECO:0000256" key="6">
    <source>
        <dbReference type="ARBA" id="ARBA00023034"/>
    </source>
</evidence>
<dbReference type="GO" id="GO:0015031">
    <property type="term" value="P:protein transport"/>
    <property type="evidence" value="ECO:0007669"/>
    <property type="project" value="UniProtKB-KW"/>
</dbReference>
<dbReference type="AlphaFoldDB" id="A0A6B0V7Y1"/>
<name>A0A6B0V7Y1_IXORI</name>
<dbReference type="GO" id="GO:0006891">
    <property type="term" value="P:intra-Golgi vesicle-mediated transport"/>
    <property type="evidence" value="ECO:0007669"/>
    <property type="project" value="TreeGrafter"/>
</dbReference>
<comment type="subcellular location">
    <subcellularLocation>
        <location evidence="1">Golgi apparatus membrane</location>
        <topology evidence="1">Peripheral membrane protein</topology>
    </subcellularLocation>
</comment>
<accession>A0A6B0V7Y1</accession>
<dbReference type="InterPro" id="IPR007255">
    <property type="entry name" value="COG8"/>
</dbReference>
<evidence type="ECO:0000256" key="8">
    <source>
        <dbReference type="ARBA" id="ARBA00031347"/>
    </source>
</evidence>
<dbReference type="GO" id="GO:0000139">
    <property type="term" value="C:Golgi membrane"/>
    <property type="evidence" value="ECO:0007669"/>
    <property type="project" value="UniProtKB-SubCell"/>
</dbReference>
<evidence type="ECO:0000256" key="9">
    <source>
        <dbReference type="SAM" id="MobiDB-lite"/>
    </source>
</evidence>
<keyword evidence="7" id="KW-0472">Membrane</keyword>